<proteinExistence type="predicted"/>
<organism evidence="3 4">
    <name type="scientific">Trichonephila clavata</name>
    <name type="common">Joro spider</name>
    <name type="synonym">Nephila clavata</name>
    <dbReference type="NCBI Taxonomy" id="2740835"/>
    <lineage>
        <taxon>Eukaryota</taxon>
        <taxon>Metazoa</taxon>
        <taxon>Ecdysozoa</taxon>
        <taxon>Arthropoda</taxon>
        <taxon>Chelicerata</taxon>
        <taxon>Arachnida</taxon>
        <taxon>Araneae</taxon>
        <taxon>Araneomorphae</taxon>
        <taxon>Entelegynae</taxon>
        <taxon>Araneoidea</taxon>
        <taxon>Nephilidae</taxon>
        <taxon>Trichonephila</taxon>
    </lineage>
</organism>
<evidence type="ECO:0000259" key="2">
    <source>
        <dbReference type="Pfam" id="PF07530"/>
    </source>
</evidence>
<feature type="region of interest" description="Disordered" evidence="1">
    <location>
        <begin position="421"/>
        <end position="443"/>
    </location>
</feature>
<dbReference type="EMBL" id="BMAO01011859">
    <property type="protein sequence ID" value="GFQ77264.1"/>
    <property type="molecule type" value="Genomic_DNA"/>
</dbReference>
<dbReference type="Proteomes" id="UP000887116">
    <property type="component" value="Unassembled WGS sequence"/>
</dbReference>
<comment type="caution">
    <text evidence="3">The sequence shown here is derived from an EMBL/GenBank/DDBJ whole genome shotgun (WGS) entry which is preliminary data.</text>
</comment>
<accession>A0A8X6FF77</accession>
<dbReference type="OrthoDB" id="8123891at2759"/>
<feature type="compositionally biased region" description="Basic residues" evidence="1">
    <location>
        <begin position="156"/>
        <end position="165"/>
    </location>
</feature>
<evidence type="ECO:0000313" key="4">
    <source>
        <dbReference type="Proteomes" id="UP000887116"/>
    </source>
</evidence>
<evidence type="ECO:0000256" key="1">
    <source>
        <dbReference type="SAM" id="MobiDB-lite"/>
    </source>
</evidence>
<protein>
    <submittedName>
        <fullName evidence="3">Nucleic-acid-binding protein from transposon X-element</fullName>
    </submittedName>
</protein>
<dbReference type="AlphaFoldDB" id="A0A8X6FF77"/>
<dbReference type="Pfam" id="PF07530">
    <property type="entry name" value="PRE_C2HC"/>
    <property type="match status" value="1"/>
</dbReference>
<evidence type="ECO:0000313" key="3">
    <source>
        <dbReference type="EMBL" id="GFQ77264.1"/>
    </source>
</evidence>
<reference evidence="3" key="1">
    <citation type="submission" date="2020-07" db="EMBL/GenBank/DDBJ databases">
        <title>Multicomponent nature underlies the extraordinary mechanical properties of spider dragline silk.</title>
        <authorList>
            <person name="Kono N."/>
            <person name="Nakamura H."/>
            <person name="Mori M."/>
            <person name="Yoshida Y."/>
            <person name="Ohtoshi R."/>
            <person name="Malay A.D."/>
            <person name="Moran D.A.P."/>
            <person name="Tomita M."/>
            <person name="Numata K."/>
            <person name="Arakawa K."/>
        </authorList>
    </citation>
    <scope>NUCLEOTIDE SEQUENCE</scope>
</reference>
<gene>
    <name evidence="3" type="primary">ORF1_1</name>
    <name evidence="3" type="ORF">TNCT_283121</name>
</gene>
<feature type="region of interest" description="Disordered" evidence="1">
    <location>
        <begin position="458"/>
        <end position="491"/>
    </location>
</feature>
<dbReference type="InterPro" id="IPR006579">
    <property type="entry name" value="Pre_C2HC_dom"/>
</dbReference>
<feature type="domain" description="Pre-C2HC" evidence="2">
    <location>
        <begin position="297"/>
        <end position="359"/>
    </location>
</feature>
<keyword evidence="4" id="KW-1185">Reference proteome</keyword>
<name>A0A8X6FF77_TRICU</name>
<feature type="compositionally biased region" description="Polar residues" evidence="1">
    <location>
        <begin position="458"/>
        <end position="467"/>
    </location>
</feature>
<sequence length="541" mass="60336">MSSTENLEMITDPPPDAMGITPTPPSPEVTCQHIRKLQKMVRYADSKVRFQQECIDIEMFDRRDTDPVHLESLIREKGTAELQIGIHLGELKSLFPCPVPNCSHNSTNGLNALKTSYRKRMAESCILPATFNPDKPETTQAKKHCLTAPLAETKKPNKKQPRNKSSKQISLPQVDITPVQNKFAALATIDDNPEPASSDQTIQDEPEITPKVKPIMLRMNEGYNLVLQDLNRKFPTATQKHTGEWFKIIAATSDDHRGITNLLTDLKQEYYSIPPLSERPLKVVIKGLPATTDINDISTDLINQGFPVIKVAQLTQRQSKFPLPIFMVEIRKHVPDAPDIFDLSKCCYLSVTVDSFRKRPGATQCYNCNYFHHSSVNCFLKTRCLKCSGEHRTGDCHIKEKIENPQCINCKETGHLANSRKCSAFPQQKPKKGATEQNSKKPVNFTSKIAETSLSYANASKNRQQGSAPDATSEPAIKKRPESGETSTSSNTFGFMTAITEFRKLFQELPGILAAGKALRNAATLEEKADIYFEAVVSGFA</sequence>
<feature type="region of interest" description="Disordered" evidence="1">
    <location>
        <begin position="147"/>
        <end position="172"/>
    </location>
</feature>